<dbReference type="GeneID" id="7202507"/>
<sequence length="499" mass="54398">MRRQKLTDRETSLARQHEKRIGTSGANESGMNSALEGAIISPQSRVIGHFTSLLSSALNVSRSTGTVKQPLQSVSEKLPFIFSRSIDAAALCCSVPSLQLKQKDPTFFPRSSKPLVEDAAALNLGTPLRVHRSDLKSLPITLLWNLSRSFLSLVDSRLRSSQTALVRQSRSRHREDDAHSRVLVGLLAASSTPINPTAVVTTFRALAFSERVDEGDYILPIVMEAVFDLDVLGHFMTVTIEAPGTIQGSFVGNNHIAGPVELLKIEVQLDTSAMLKSMMTEARSVVRKALVVATEIATNLLHSTPSRVSYHDTTDLLVLQGSGERSVREMLPNSTSSDTSANGSSAANNSDTCSEHPQMLPPPARGKSEELSHKRSTETSDKTSDAFSLETKNAPWGKNNTCGDKEDIDFLENESFVSDLSGVKRECLDQQCLGVDDDSLSIGSRKRLKTSPSEKSRTTENEEQPSTVDLPAESSRDQDDRPSRPSIDVNELCVRIAKV</sequence>
<proteinExistence type="predicted"/>
<evidence type="ECO:0000313" key="2">
    <source>
        <dbReference type="EMBL" id="EEC46752.1"/>
    </source>
</evidence>
<dbReference type="PaxDb" id="2850-Phatr47347"/>
<evidence type="ECO:0000256" key="1">
    <source>
        <dbReference type="SAM" id="MobiDB-lite"/>
    </source>
</evidence>
<reference evidence="3" key="2">
    <citation type="submission" date="2008-08" db="EMBL/GenBank/DDBJ databases">
        <authorList>
            <consortium name="Diatom Consortium"/>
            <person name="Grigoriev I."/>
            <person name="Grimwood J."/>
            <person name="Kuo A."/>
            <person name="Otillar R.P."/>
            <person name="Salamov A."/>
            <person name="Detter J.C."/>
            <person name="Lindquist E."/>
            <person name="Shapiro H."/>
            <person name="Lucas S."/>
            <person name="Glavina del Rio T."/>
            <person name="Pitluck S."/>
            <person name="Rokhsar D."/>
            <person name="Bowler C."/>
        </authorList>
    </citation>
    <scope>GENOME REANNOTATION</scope>
    <source>
        <strain evidence="3">CCAP 1055/1</strain>
    </source>
</reference>
<dbReference type="KEGG" id="pti:PHATRDRAFT_47347"/>
<feature type="region of interest" description="Disordered" evidence="1">
    <location>
        <begin position="1"/>
        <end position="29"/>
    </location>
</feature>
<keyword evidence="3" id="KW-1185">Reference proteome</keyword>
<dbReference type="InParanoid" id="B7G318"/>
<dbReference type="EMBL" id="CM000615">
    <property type="protein sequence ID" value="EEC46752.1"/>
    <property type="molecule type" value="Genomic_DNA"/>
</dbReference>
<feature type="compositionally biased region" description="Basic and acidic residues" evidence="1">
    <location>
        <begin position="366"/>
        <end position="384"/>
    </location>
</feature>
<accession>B7G318</accession>
<dbReference type="RefSeq" id="XP_002181538.1">
    <property type="nucleotide sequence ID" value="XM_002181502.1"/>
</dbReference>
<feature type="region of interest" description="Disordered" evidence="1">
    <location>
        <begin position="438"/>
        <end position="488"/>
    </location>
</feature>
<dbReference type="HOGENOM" id="CLU_546875_0_0_1"/>
<feature type="compositionally biased region" description="Low complexity" evidence="1">
    <location>
        <begin position="333"/>
        <end position="352"/>
    </location>
</feature>
<feature type="region of interest" description="Disordered" evidence="1">
    <location>
        <begin position="322"/>
        <end position="402"/>
    </location>
</feature>
<dbReference type="Proteomes" id="UP000000759">
    <property type="component" value="Chromosome 13"/>
</dbReference>
<name>B7G318_PHATC</name>
<organism evidence="2 3">
    <name type="scientific">Phaeodactylum tricornutum (strain CCAP 1055/1)</name>
    <dbReference type="NCBI Taxonomy" id="556484"/>
    <lineage>
        <taxon>Eukaryota</taxon>
        <taxon>Sar</taxon>
        <taxon>Stramenopiles</taxon>
        <taxon>Ochrophyta</taxon>
        <taxon>Bacillariophyta</taxon>
        <taxon>Bacillariophyceae</taxon>
        <taxon>Bacillariophycidae</taxon>
        <taxon>Naviculales</taxon>
        <taxon>Phaeodactylaceae</taxon>
        <taxon>Phaeodactylum</taxon>
    </lineage>
</organism>
<gene>
    <name evidence="2" type="ORF">PHATRDRAFT_47347</name>
</gene>
<evidence type="ECO:0000313" key="3">
    <source>
        <dbReference type="Proteomes" id="UP000000759"/>
    </source>
</evidence>
<dbReference type="OrthoDB" id="48851at2759"/>
<feature type="compositionally biased region" description="Basic and acidic residues" evidence="1">
    <location>
        <begin position="474"/>
        <end position="483"/>
    </location>
</feature>
<protein>
    <submittedName>
        <fullName evidence="2">Uncharacterized protein</fullName>
    </submittedName>
</protein>
<feature type="compositionally biased region" description="Basic and acidic residues" evidence="1">
    <location>
        <begin position="1"/>
        <end position="21"/>
    </location>
</feature>
<dbReference type="AlphaFoldDB" id="B7G318"/>
<reference evidence="2 3" key="1">
    <citation type="journal article" date="2008" name="Nature">
        <title>The Phaeodactylum genome reveals the evolutionary history of diatom genomes.</title>
        <authorList>
            <person name="Bowler C."/>
            <person name="Allen A.E."/>
            <person name="Badger J.H."/>
            <person name="Grimwood J."/>
            <person name="Jabbari K."/>
            <person name="Kuo A."/>
            <person name="Maheswari U."/>
            <person name="Martens C."/>
            <person name="Maumus F."/>
            <person name="Otillar R.P."/>
            <person name="Rayko E."/>
            <person name="Salamov A."/>
            <person name="Vandepoele K."/>
            <person name="Beszteri B."/>
            <person name="Gruber A."/>
            <person name="Heijde M."/>
            <person name="Katinka M."/>
            <person name="Mock T."/>
            <person name="Valentin K."/>
            <person name="Verret F."/>
            <person name="Berges J.A."/>
            <person name="Brownlee C."/>
            <person name="Cadoret J.P."/>
            <person name="Chiovitti A."/>
            <person name="Choi C.J."/>
            <person name="Coesel S."/>
            <person name="De Martino A."/>
            <person name="Detter J.C."/>
            <person name="Durkin C."/>
            <person name="Falciatore A."/>
            <person name="Fournet J."/>
            <person name="Haruta M."/>
            <person name="Huysman M.J."/>
            <person name="Jenkins B.D."/>
            <person name="Jiroutova K."/>
            <person name="Jorgensen R.E."/>
            <person name="Joubert Y."/>
            <person name="Kaplan A."/>
            <person name="Kroger N."/>
            <person name="Kroth P.G."/>
            <person name="La Roche J."/>
            <person name="Lindquist E."/>
            <person name="Lommer M."/>
            <person name="Martin-Jezequel V."/>
            <person name="Lopez P.J."/>
            <person name="Lucas S."/>
            <person name="Mangogna M."/>
            <person name="McGinnis K."/>
            <person name="Medlin L.K."/>
            <person name="Montsant A."/>
            <person name="Oudot-Le Secq M.P."/>
            <person name="Napoli C."/>
            <person name="Obornik M."/>
            <person name="Parker M.S."/>
            <person name="Petit J.L."/>
            <person name="Porcel B.M."/>
            <person name="Poulsen N."/>
            <person name="Robison M."/>
            <person name="Rychlewski L."/>
            <person name="Rynearson T.A."/>
            <person name="Schmutz J."/>
            <person name="Shapiro H."/>
            <person name="Siaut M."/>
            <person name="Stanley M."/>
            <person name="Sussman M.R."/>
            <person name="Taylor A.R."/>
            <person name="Vardi A."/>
            <person name="von Dassow P."/>
            <person name="Vyverman W."/>
            <person name="Willis A."/>
            <person name="Wyrwicz L.S."/>
            <person name="Rokhsar D.S."/>
            <person name="Weissenbach J."/>
            <person name="Armbrust E.V."/>
            <person name="Green B.R."/>
            <person name="Van de Peer Y."/>
            <person name="Grigoriev I.V."/>
        </authorList>
    </citation>
    <scope>NUCLEOTIDE SEQUENCE [LARGE SCALE GENOMIC DNA]</scope>
    <source>
        <strain evidence="2 3">CCAP 1055/1</strain>
    </source>
</reference>